<dbReference type="FunFam" id="3.40.50.10860:FF:000001">
    <property type="entry name" value="Bifunctional protein FolD"/>
    <property type="match status" value="1"/>
</dbReference>
<evidence type="ECO:0000256" key="4">
    <source>
        <dbReference type="ARBA" id="ARBA00022801"/>
    </source>
</evidence>
<evidence type="ECO:0000256" key="2">
    <source>
        <dbReference type="ARBA" id="ARBA00004173"/>
    </source>
</evidence>
<dbReference type="GO" id="GO:0005739">
    <property type="term" value="C:mitochondrion"/>
    <property type="evidence" value="ECO:0000318"/>
    <property type="project" value="GO_Central"/>
</dbReference>
<comment type="catalytic activity">
    <reaction evidence="10">
        <text>(6R)-5,10-methenyltetrahydrofolate + H2O = (6R)-10-formyltetrahydrofolate + H(+)</text>
        <dbReference type="Rhea" id="RHEA:23700"/>
        <dbReference type="ChEBI" id="CHEBI:15377"/>
        <dbReference type="ChEBI" id="CHEBI:15378"/>
        <dbReference type="ChEBI" id="CHEBI:57455"/>
        <dbReference type="ChEBI" id="CHEBI:195366"/>
        <dbReference type="EC" id="3.5.4.9"/>
    </reaction>
</comment>
<dbReference type="PANTHER" id="PTHR48099:SF11">
    <property type="entry name" value="BIFUNCTIONAL METHYLENETETRAHYDROFOLATE DEHYDROGENASE_CYCLOHYDROLASE, MITOCHONDRIAL"/>
    <property type="match status" value="1"/>
</dbReference>
<dbReference type="Pfam" id="PF02882">
    <property type="entry name" value="THF_DHG_CYH_C"/>
    <property type="match status" value="1"/>
</dbReference>
<comment type="catalytic activity">
    <reaction evidence="11">
        <text>(6R)-5,10-methylene-5,6,7,8-tetrahydrofolate + NAD(+) = (6R)-5,10-methenyltetrahydrofolate + NADH</text>
        <dbReference type="Rhea" id="RHEA:22892"/>
        <dbReference type="ChEBI" id="CHEBI:15636"/>
        <dbReference type="ChEBI" id="CHEBI:57455"/>
        <dbReference type="ChEBI" id="CHEBI:57540"/>
        <dbReference type="ChEBI" id="CHEBI:57945"/>
        <dbReference type="EC" id="1.5.1.15"/>
    </reaction>
</comment>
<dbReference type="PROSITE" id="PS00767">
    <property type="entry name" value="THF_DHG_CYH_2"/>
    <property type="match status" value="1"/>
</dbReference>
<keyword evidence="7" id="KW-0520">NAD</keyword>
<dbReference type="STRING" id="7719.ENSCINP00000005743"/>
<comment type="subcellular location">
    <subcellularLocation>
        <location evidence="2">Mitochondrion</location>
    </subcellularLocation>
</comment>
<dbReference type="GO" id="GO:0004487">
    <property type="term" value="F:methylenetetrahydrofolate dehydrogenase (NAD+) activity"/>
    <property type="evidence" value="ECO:0000318"/>
    <property type="project" value="GO_Central"/>
</dbReference>
<organism evidence="15 16">
    <name type="scientific">Ciona intestinalis</name>
    <name type="common">Transparent sea squirt</name>
    <name type="synonym">Ascidia intestinalis</name>
    <dbReference type="NCBI Taxonomy" id="7719"/>
    <lineage>
        <taxon>Eukaryota</taxon>
        <taxon>Metazoa</taxon>
        <taxon>Chordata</taxon>
        <taxon>Tunicata</taxon>
        <taxon>Ascidiacea</taxon>
        <taxon>Phlebobranchia</taxon>
        <taxon>Cionidae</taxon>
        <taxon>Ciona</taxon>
    </lineage>
</organism>
<dbReference type="SUPFAM" id="SSF51735">
    <property type="entry name" value="NAD(P)-binding Rossmann-fold domains"/>
    <property type="match status" value="1"/>
</dbReference>
<dbReference type="InterPro" id="IPR046346">
    <property type="entry name" value="Aminoacid_DH-like_N_sf"/>
</dbReference>
<dbReference type="Proteomes" id="UP000008144">
    <property type="component" value="Chromosome 14"/>
</dbReference>
<dbReference type="Gene3D" id="3.40.50.720">
    <property type="entry name" value="NAD(P)-binding Rossmann-like Domain"/>
    <property type="match status" value="1"/>
</dbReference>
<dbReference type="GO" id="GO:0004488">
    <property type="term" value="F:methylenetetrahydrofolate dehydrogenase (NADP+) activity"/>
    <property type="evidence" value="ECO:0000318"/>
    <property type="project" value="GO_Central"/>
</dbReference>
<evidence type="ECO:0000256" key="7">
    <source>
        <dbReference type="ARBA" id="ARBA00023027"/>
    </source>
</evidence>
<dbReference type="CDD" id="cd01080">
    <property type="entry name" value="NAD_bind_m-THF_DH_Cyclohyd"/>
    <property type="match status" value="1"/>
</dbReference>
<keyword evidence="9" id="KW-0511">Multifunctional enzyme</keyword>
<reference evidence="15" key="4">
    <citation type="submission" date="2025-09" db="UniProtKB">
        <authorList>
            <consortium name="Ensembl"/>
        </authorList>
    </citation>
    <scope>IDENTIFICATION</scope>
</reference>
<dbReference type="Gene3D" id="3.40.50.10860">
    <property type="entry name" value="Leucine Dehydrogenase, chain A, domain 1"/>
    <property type="match status" value="1"/>
</dbReference>
<keyword evidence="16" id="KW-1185">Reference proteome</keyword>
<keyword evidence="4" id="KW-0378">Hydrolase</keyword>
<dbReference type="InterPro" id="IPR020867">
    <property type="entry name" value="THF_DH/CycHdrlase_CS"/>
</dbReference>
<dbReference type="PANTHER" id="PTHR48099">
    <property type="entry name" value="C-1-TETRAHYDROFOLATE SYNTHASE, CYTOPLASMIC-RELATED"/>
    <property type="match status" value="1"/>
</dbReference>
<dbReference type="AlphaFoldDB" id="F6X034"/>
<feature type="domain" description="Tetrahydrofolate dehydrogenase/cyclohydrolase catalytic" evidence="13">
    <location>
        <begin position="1"/>
        <end position="111"/>
    </location>
</feature>
<evidence type="ECO:0000313" key="16">
    <source>
        <dbReference type="Proteomes" id="UP000008144"/>
    </source>
</evidence>
<proteinExistence type="inferred from homology"/>
<evidence type="ECO:0000256" key="1">
    <source>
        <dbReference type="ARBA" id="ARBA00001946"/>
    </source>
</evidence>
<name>F6X034_CIOIN</name>
<comment type="similarity">
    <text evidence="12">Belongs to the tetrahydrofolate dehydrogenase/cyclohydrolase family.</text>
</comment>
<reference evidence="15" key="3">
    <citation type="submission" date="2025-08" db="UniProtKB">
        <authorList>
            <consortium name="Ensembl"/>
        </authorList>
    </citation>
    <scope>IDENTIFICATION</scope>
</reference>
<dbReference type="InterPro" id="IPR000672">
    <property type="entry name" value="THF_DH/CycHdrlase"/>
</dbReference>
<dbReference type="Ensembl" id="ENSCINT00000005743.3">
    <property type="protein sequence ID" value="ENSCINP00000005743.3"/>
    <property type="gene ID" value="ENSCING00000014490.2"/>
</dbReference>
<dbReference type="InterPro" id="IPR020630">
    <property type="entry name" value="THF_DH/CycHdrlase_cat_dom"/>
</dbReference>
<evidence type="ECO:0000256" key="3">
    <source>
        <dbReference type="ARBA" id="ARBA00022563"/>
    </source>
</evidence>
<dbReference type="InterPro" id="IPR020631">
    <property type="entry name" value="THF_DH/CycHdrlase_NAD-bd_dom"/>
</dbReference>
<dbReference type="EMBL" id="EAAA01001235">
    <property type="status" value="NOT_ANNOTATED_CDS"/>
    <property type="molecule type" value="Genomic_DNA"/>
</dbReference>
<sequence length="290" mass="31268">LAKDIKNEVKSDISKWVEKGNRNPNLTVVLVGEDPASATYVKNKISACKKVGIQSDTITKDPSITQDELLNLLDKLNKDNAVDGVLVQLPLPDHIDERTICNAVAPEKDVDGFHISNVGRLCLDQPCLLPATPAGIWEMLKRTGIETFAKTAVVCGRSKNVGMPIAMLLHTDHRHERAGGDATVTQTHRYTPKEQLKMFTKSADIVVVAAGIPNLITADMVKEGACIIDVGINRVKDEATGKFKLVGDVDFDGVKQVAGHITPVPGGVGPMTVAMLCKNTLMAAQKKIAY</sequence>
<dbReference type="GO" id="GO:0004477">
    <property type="term" value="F:methenyltetrahydrofolate cyclohydrolase activity"/>
    <property type="evidence" value="ECO:0000318"/>
    <property type="project" value="GO_Central"/>
</dbReference>
<reference evidence="15" key="2">
    <citation type="journal article" date="2008" name="Genome Biol.">
        <title>Improved genome assembly and evidence-based global gene model set for the chordate Ciona intestinalis: new insight into intron and operon populations.</title>
        <authorList>
            <person name="Satou Y."/>
            <person name="Mineta K."/>
            <person name="Ogasawara M."/>
            <person name="Sasakura Y."/>
            <person name="Shoguchi E."/>
            <person name="Ueno K."/>
            <person name="Yamada L."/>
            <person name="Matsumoto J."/>
            <person name="Wasserscheid J."/>
            <person name="Dewar K."/>
            <person name="Wiley G.B."/>
            <person name="Macmil S.L."/>
            <person name="Roe B.A."/>
            <person name="Zeller R.W."/>
            <person name="Hastings K.E."/>
            <person name="Lemaire P."/>
            <person name="Lindquist E."/>
            <person name="Endo T."/>
            <person name="Hotta K."/>
            <person name="Inaba K."/>
        </authorList>
    </citation>
    <scope>NUCLEOTIDE SEQUENCE [LARGE SCALE GENOMIC DNA]</scope>
    <source>
        <strain evidence="15">wild type</strain>
    </source>
</reference>
<evidence type="ECO:0000256" key="12">
    <source>
        <dbReference type="ARBA" id="ARBA00061364"/>
    </source>
</evidence>
<keyword evidence="6" id="KW-0560">Oxidoreductase</keyword>
<dbReference type="HAMAP" id="MF_01576">
    <property type="entry name" value="THF_DHG_CYH"/>
    <property type="match status" value="1"/>
</dbReference>
<evidence type="ECO:0000256" key="8">
    <source>
        <dbReference type="ARBA" id="ARBA00023128"/>
    </source>
</evidence>
<keyword evidence="3" id="KW-0554">One-carbon metabolism</keyword>
<evidence type="ECO:0000256" key="11">
    <source>
        <dbReference type="ARBA" id="ARBA00050302"/>
    </source>
</evidence>
<dbReference type="GeneTree" id="ENSGT00940000160901"/>
<keyword evidence="5" id="KW-0460">Magnesium</keyword>
<evidence type="ECO:0000259" key="14">
    <source>
        <dbReference type="Pfam" id="PF02882"/>
    </source>
</evidence>
<dbReference type="SUPFAM" id="SSF53223">
    <property type="entry name" value="Aminoacid dehydrogenase-like, N-terminal domain"/>
    <property type="match status" value="1"/>
</dbReference>
<dbReference type="Pfam" id="PF00763">
    <property type="entry name" value="THF_DHG_CYH"/>
    <property type="match status" value="1"/>
</dbReference>
<evidence type="ECO:0000256" key="6">
    <source>
        <dbReference type="ARBA" id="ARBA00023002"/>
    </source>
</evidence>
<dbReference type="PROSITE" id="PS00766">
    <property type="entry name" value="THF_DHG_CYH_1"/>
    <property type="match status" value="1"/>
</dbReference>
<dbReference type="GO" id="GO:0019752">
    <property type="term" value="P:carboxylic acid metabolic process"/>
    <property type="evidence" value="ECO:0007669"/>
    <property type="project" value="UniProtKB-ARBA"/>
</dbReference>
<dbReference type="FunFam" id="3.40.50.720:FF:000070">
    <property type="entry name" value="probable bifunctional methylenetetrahydrofolate dehydrogenase/cyclohydrolase 2"/>
    <property type="match status" value="1"/>
</dbReference>
<dbReference type="OMA" id="VCHILTK"/>
<evidence type="ECO:0000256" key="5">
    <source>
        <dbReference type="ARBA" id="ARBA00022842"/>
    </source>
</evidence>
<feature type="domain" description="Tetrahydrofolate dehydrogenase/cyclohydrolase NAD(P)-binding" evidence="14">
    <location>
        <begin position="130"/>
        <end position="287"/>
    </location>
</feature>
<evidence type="ECO:0000256" key="10">
    <source>
        <dbReference type="ARBA" id="ARBA00036357"/>
    </source>
</evidence>
<evidence type="ECO:0000259" key="13">
    <source>
        <dbReference type="Pfam" id="PF00763"/>
    </source>
</evidence>
<dbReference type="InterPro" id="IPR036291">
    <property type="entry name" value="NAD(P)-bd_dom_sf"/>
</dbReference>
<dbReference type="GO" id="GO:0035999">
    <property type="term" value="P:tetrahydrofolate interconversion"/>
    <property type="evidence" value="ECO:0000318"/>
    <property type="project" value="GO_Central"/>
</dbReference>
<dbReference type="PRINTS" id="PR00085">
    <property type="entry name" value="THFDHDRGNASE"/>
</dbReference>
<evidence type="ECO:0000313" key="15">
    <source>
        <dbReference type="Ensembl" id="ENSCINP00000005743.3"/>
    </source>
</evidence>
<protein>
    <submittedName>
        <fullName evidence="15">Uncharacterized protein</fullName>
    </submittedName>
</protein>
<reference evidence="16" key="1">
    <citation type="journal article" date="2002" name="Science">
        <title>The draft genome of Ciona intestinalis: insights into chordate and vertebrate origins.</title>
        <authorList>
            <person name="Dehal P."/>
            <person name="Satou Y."/>
            <person name="Campbell R.K."/>
            <person name="Chapman J."/>
            <person name="Degnan B."/>
            <person name="De Tomaso A."/>
            <person name="Davidson B."/>
            <person name="Di Gregorio A."/>
            <person name="Gelpke M."/>
            <person name="Goodstein D.M."/>
            <person name="Harafuji N."/>
            <person name="Hastings K.E."/>
            <person name="Ho I."/>
            <person name="Hotta K."/>
            <person name="Huang W."/>
            <person name="Kawashima T."/>
            <person name="Lemaire P."/>
            <person name="Martinez D."/>
            <person name="Meinertzhagen I.A."/>
            <person name="Necula S."/>
            <person name="Nonaka M."/>
            <person name="Putnam N."/>
            <person name="Rash S."/>
            <person name="Saiga H."/>
            <person name="Satake M."/>
            <person name="Terry A."/>
            <person name="Yamada L."/>
            <person name="Wang H.G."/>
            <person name="Awazu S."/>
            <person name="Azumi K."/>
            <person name="Boore J."/>
            <person name="Branno M."/>
            <person name="Chin-Bow S."/>
            <person name="DeSantis R."/>
            <person name="Doyle S."/>
            <person name="Francino P."/>
            <person name="Keys D.N."/>
            <person name="Haga S."/>
            <person name="Hayashi H."/>
            <person name="Hino K."/>
            <person name="Imai K.S."/>
            <person name="Inaba K."/>
            <person name="Kano S."/>
            <person name="Kobayashi K."/>
            <person name="Kobayashi M."/>
            <person name="Lee B.I."/>
            <person name="Makabe K.W."/>
            <person name="Manohar C."/>
            <person name="Matassi G."/>
            <person name="Medina M."/>
            <person name="Mochizuki Y."/>
            <person name="Mount S."/>
            <person name="Morishita T."/>
            <person name="Miura S."/>
            <person name="Nakayama A."/>
            <person name="Nishizaka S."/>
            <person name="Nomoto H."/>
            <person name="Ohta F."/>
            <person name="Oishi K."/>
            <person name="Rigoutsos I."/>
            <person name="Sano M."/>
            <person name="Sasaki A."/>
            <person name="Sasakura Y."/>
            <person name="Shoguchi E."/>
            <person name="Shin-i T."/>
            <person name="Spagnuolo A."/>
            <person name="Stainier D."/>
            <person name="Suzuki M.M."/>
            <person name="Tassy O."/>
            <person name="Takatori N."/>
            <person name="Tokuoka M."/>
            <person name="Yagi K."/>
            <person name="Yoshizaki F."/>
            <person name="Wada S."/>
            <person name="Zhang C."/>
            <person name="Hyatt P.D."/>
            <person name="Larimer F."/>
            <person name="Detter C."/>
            <person name="Doggett N."/>
            <person name="Glavina T."/>
            <person name="Hawkins T."/>
            <person name="Richardson P."/>
            <person name="Lucas S."/>
            <person name="Kohara Y."/>
            <person name="Levine M."/>
            <person name="Satoh N."/>
            <person name="Rokhsar D.S."/>
        </authorList>
    </citation>
    <scope>NUCLEOTIDE SEQUENCE [LARGE SCALE GENOMIC DNA]</scope>
</reference>
<dbReference type="GO" id="GO:0005759">
    <property type="term" value="C:mitochondrial matrix"/>
    <property type="evidence" value="ECO:0007669"/>
    <property type="project" value="UniProtKB-ARBA"/>
</dbReference>
<dbReference type="FunCoup" id="F6X034">
    <property type="interactions" value="17"/>
</dbReference>
<dbReference type="InParanoid" id="F6X034"/>
<evidence type="ECO:0000256" key="9">
    <source>
        <dbReference type="ARBA" id="ARBA00023268"/>
    </source>
</evidence>
<comment type="cofactor">
    <cofactor evidence="1">
        <name>Mg(2+)</name>
        <dbReference type="ChEBI" id="CHEBI:18420"/>
    </cofactor>
</comment>
<accession>F6X034</accession>
<keyword evidence="8" id="KW-0496">Mitochondrion</keyword>
<dbReference type="HOGENOM" id="CLU_034045_0_0_1"/>